<comment type="caution">
    <text evidence="5">The sequence shown here is derived from an EMBL/GenBank/DDBJ whole genome shotgun (WGS) entry which is preliminary data.</text>
</comment>
<feature type="region of interest" description="Disordered" evidence="3">
    <location>
        <begin position="138"/>
        <end position="266"/>
    </location>
</feature>
<evidence type="ECO:0000256" key="2">
    <source>
        <dbReference type="ARBA" id="ARBA00023242"/>
    </source>
</evidence>
<dbReference type="PANTHER" id="PTHR31001">
    <property type="entry name" value="UNCHARACTERIZED TRANSCRIPTIONAL REGULATORY PROTEIN"/>
    <property type="match status" value="1"/>
</dbReference>
<evidence type="ECO:0000313" key="5">
    <source>
        <dbReference type="EMBL" id="KAK7428852.1"/>
    </source>
</evidence>
<organism evidence="5 6">
    <name type="scientific">Neonectria magnoliae</name>
    <dbReference type="NCBI Taxonomy" id="2732573"/>
    <lineage>
        <taxon>Eukaryota</taxon>
        <taxon>Fungi</taxon>
        <taxon>Dikarya</taxon>
        <taxon>Ascomycota</taxon>
        <taxon>Pezizomycotina</taxon>
        <taxon>Sordariomycetes</taxon>
        <taxon>Hypocreomycetidae</taxon>
        <taxon>Hypocreales</taxon>
        <taxon>Nectriaceae</taxon>
        <taxon>Neonectria</taxon>
    </lineage>
</organism>
<dbReference type="InterPro" id="IPR050613">
    <property type="entry name" value="Sec_Metabolite_Reg"/>
</dbReference>
<feature type="compositionally biased region" description="Basic and acidic residues" evidence="3">
    <location>
        <begin position="237"/>
        <end position="254"/>
    </location>
</feature>
<feature type="compositionally biased region" description="Polar residues" evidence="3">
    <location>
        <begin position="255"/>
        <end position="266"/>
    </location>
</feature>
<dbReference type="PROSITE" id="PS50048">
    <property type="entry name" value="ZN2_CY6_FUNGAL_2"/>
    <property type="match status" value="1"/>
</dbReference>
<dbReference type="InterPro" id="IPR001138">
    <property type="entry name" value="Zn2Cys6_DnaBD"/>
</dbReference>
<feature type="domain" description="Zn(2)-C6 fungal-type" evidence="4">
    <location>
        <begin position="30"/>
        <end position="61"/>
    </location>
</feature>
<evidence type="ECO:0000256" key="1">
    <source>
        <dbReference type="ARBA" id="ARBA00004123"/>
    </source>
</evidence>
<evidence type="ECO:0000256" key="3">
    <source>
        <dbReference type="SAM" id="MobiDB-lite"/>
    </source>
</evidence>
<dbReference type="Pfam" id="PF00172">
    <property type="entry name" value="Zn_clus"/>
    <property type="match status" value="1"/>
</dbReference>
<name>A0ABR1I7N6_9HYPO</name>
<accession>A0ABR1I7N6</accession>
<dbReference type="SMART" id="SM00066">
    <property type="entry name" value="GAL4"/>
    <property type="match status" value="1"/>
</dbReference>
<gene>
    <name evidence="5" type="ORF">QQZ08_004622</name>
</gene>
<dbReference type="PROSITE" id="PS00463">
    <property type="entry name" value="ZN2_CY6_FUNGAL_1"/>
    <property type="match status" value="1"/>
</dbReference>
<dbReference type="Proteomes" id="UP001498421">
    <property type="component" value="Unassembled WGS sequence"/>
</dbReference>
<dbReference type="Gene3D" id="4.10.240.10">
    <property type="entry name" value="Zn(2)-C6 fungal-type DNA-binding domain"/>
    <property type="match status" value="1"/>
</dbReference>
<dbReference type="InterPro" id="IPR036864">
    <property type="entry name" value="Zn2-C6_fun-type_DNA-bd_sf"/>
</dbReference>
<protein>
    <recommendedName>
        <fullName evidence="4">Zn(2)-C6 fungal-type domain-containing protein</fullName>
    </recommendedName>
</protein>
<feature type="compositionally biased region" description="Basic and acidic residues" evidence="3">
    <location>
        <begin position="146"/>
        <end position="201"/>
    </location>
</feature>
<dbReference type="EMBL" id="JAZAVK010000036">
    <property type="protein sequence ID" value="KAK7428852.1"/>
    <property type="molecule type" value="Genomic_DNA"/>
</dbReference>
<dbReference type="SUPFAM" id="SSF57701">
    <property type="entry name" value="Zn2/Cys6 DNA-binding domain"/>
    <property type="match status" value="1"/>
</dbReference>
<keyword evidence="2" id="KW-0539">Nucleus</keyword>
<comment type="subcellular location">
    <subcellularLocation>
        <location evidence="1">Nucleus</location>
    </subcellularLocation>
</comment>
<proteinExistence type="predicted"/>
<keyword evidence="6" id="KW-1185">Reference proteome</keyword>
<sequence>MPAPSLEPFTNVFFASQKRKIVKRTRQPISCVACRRSKLKCDKQIPCGRCKARGNPEHCRFTNTKVHQLPKHNVQASLAQLGGVPKGKVQASLAELEELVRTLAASEKDKEGGAEARGTTSWSAVVLEKIHAIRSGLNKEDDDGEIDNREGDKREGDRREGDGREGDRREGDKREGDKREGDGREGDRREGDRGKGDRGKGEFGPLEKPPQNMVHPPGDEPSLNGPTAAPAPVQEPTKLKPDVRAASDRTEHKMSISSFLNPSKSN</sequence>
<evidence type="ECO:0000313" key="6">
    <source>
        <dbReference type="Proteomes" id="UP001498421"/>
    </source>
</evidence>
<evidence type="ECO:0000259" key="4">
    <source>
        <dbReference type="PROSITE" id="PS50048"/>
    </source>
</evidence>
<reference evidence="5 6" key="1">
    <citation type="journal article" date="2025" name="Microbiol. Resour. Announc.">
        <title>Draft genome sequences for Neonectria magnoliae and Neonectria punicea, canker pathogens of Liriodendron tulipifera and Acer saccharum in West Virginia.</title>
        <authorList>
            <person name="Petronek H.M."/>
            <person name="Kasson M.T."/>
            <person name="Metheny A.M."/>
            <person name="Stauder C.M."/>
            <person name="Lovett B."/>
            <person name="Lynch S.C."/>
            <person name="Garnas J.R."/>
            <person name="Kasson L.R."/>
            <person name="Stajich J.E."/>
        </authorList>
    </citation>
    <scope>NUCLEOTIDE SEQUENCE [LARGE SCALE GENOMIC DNA]</scope>
    <source>
        <strain evidence="5 6">NRRL 64651</strain>
    </source>
</reference>
<dbReference type="CDD" id="cd00067">
    <property type="entry name" value="GAL4"/>
    <property type="match status" value="1"/>
</dbReference>